<organism evidence="2 3">
    <name type="scientific">Diversispora epigaea</name>
    <dbReference type="NCBI Taxonomy" id="1348612"/>
    <lineage>
        <taxon>Eukaryota</taxon>
        <taxon>Fungi</taxon>
        <taxon>Fungi incertae sedis</taxon>
        <taxon>Mucoromycota</taxon>
        <taxon>Glomeromycotina</taxon>
        <taxon>Glomeromycetes</taxon>
        <taxon>Diversisporales</taxon>
        <taxon>Diversisporaceae</taxon>
        <taxon>Diversispora</taxon>
    </lineage>
</organism>
<accession>A0A397JNM4</accession>
<evidence type="ECO:0000259" key="1">
    <source>
        <dbReference type="Pfam" id="PF13358"/>
    </source>
</evidence>
<dbReference type="SUPFAM" id="SSF46689">
    <property type="entry name" value="Homeodomain-like"/>
    <property type="match status" value="1"/>
</dbReference>
<dbReference type="Gene3D" id="1.10.10.10">
    <property type="entry name" value="Winged helix-like DNA-binding domain superfamily/Winged helix DNA-binding domain"/>
    <property type="match status" value="1"/>
</dbReference>
<keyword evidence="3" id="KW-1185">Reference proteome</keyword>
<dbReference type="PANTHER" id="PTHR46564">
    <property type="entry name" value="TRANSPOSASE"/>
    <property type="match status" value="1"/>
</dbReference>
<dbReference type="InterPro" id="IPR009057">
    <property type="entry name" value="Homeodomain-like_sf"/>
</dbReference>
<gene>
    <name evidence="2" type="ORF">Glove_9g121</name>
</gene>
<protein>
    <recommendedName>
        <fullName evidence="1">Tc1-like transposase DDE domain-containing protein</fullName>
    </recommendedName>
</protein>
<dbReference type="Gene3D" id="3.30.420.10">
    <property type="entry name" value="Ribonuclease H-like superfamily/Ribonuclease H"/>
    <property type="match status" value="1"/>
</dbReference>
<dbReference type="EMBL" id="PQFF01000007">
    <property type="protein sequence ID" value="RHZ89949.1"/>
    <property type="molecule type" value="Genomic_DNA"/>
</dbReference>
<dbReference type="OrthoDB" id="2388844at2759"/>
<dbReference type="STRING" id="1348612.A0A397JNM4"/>
<evidence type="ECO:0000313" key="3">
    <source>
        <dbReference type="Proteomes" id="UP000266861"/>
    </source>
</evidence>
<dbReference type="Proteomes" id="UP000266861">
    <property type="component" value="Unassembled WGS sequence"/>
</dbReference>
<evidence type="ECO:0000313" key="2">
    <source>
        <dbReference type="EMBL" id="RHZ89949.1"/>
    </source>
</evidence>
<dbReference type="PANTHER" id="PTHR46564:SF1">
    <property type="entry name" value="TRANSPOSASE"/>
    <property type="match status" value="1"/>
</dbReference>
<reference evidence="2 3" key="1">
    <citation type="submission" date="2018-08" db="EMBL/GenBank/DDBJ databases">
        <title>Genome and evolution of the arbuscular mycorrhizal fungus Diversispora epigaea (formerly Glomus versiforme) and its bacterial endosymbionts.</title>
        <authorList>
            <person name="Sun X."/>
            <person name="Fei Z."/>
            <person name="Harrison M."/>
        </authorList>
    </citation>
    <scope>NUCLEOTIDE SEQUENCE [LARGE SCALE GENOMIC DNA]</scope>
    <source>
        <strain evidence="2 3">IT104</strain>
    </source>
</reference>
<dbReference type="GO" id="GO:0003676">
    <property type="term" value="F:nucleic acid binding"/>
    <property type="evidence" value="ECO:0007669"/>
    <property type="project" value="InterPro"/>
</dbReference>
<sequence length="355" mass="41257">MSSFNIATILDKKDRTLPKPFNIHPRYNLKYVISYIGNYFAFDKNYMTNSIMRDYYRRKLPQSKYIKTPDHNKAVFAFYKNNMGCALSEDLQWRIIYLNSDGYNEREISNLLHISQSTINKILQIFRSWACVVNPLKKIPDELVFEMENYTNKRVSLHKTAKERNELVCANYITTIGESYKSEQLIFIDESAKDERTLSCFYGYAPANMRAQKKVVFVCGKRYILLPALSLDGFIAMDIFDGSCDRNKFSNFILNQLLQVMNPYPGKHNNARIHHDAELIETIEALGCKVILLPLYSPDYNPIETAFSTIKLWIKHNQVFMKSCNDPIYALHAACAHITTEMAKSFFKSSIYCDM</sequence>
<dbReference type="InterPro" id="IPR036397">
    <property type="entry name" value="RNaseH_sf"/>
</dbReference>
<dbReference type="InterPro" id="IPR038717">
    <property type="entry name" value="Tc1-like_DDE_dom"/>
</dbReference>
<dbReference type="AlphaFoldDB" id="A0A397JNM4"/>
<dbReference type="InterPro" id="IPR036388">
    <property type="entry name" value="WH-like_DNA-bd_sf"/>
</dbReference>
<comment type="caution">
    <text evidence="2">The sequence shown here is derived from an EMBL/GenBank/DDBJ whole genome shotgun (WGS) entry which is preliminary data.</text>
</comment>
<name>A0A397JNM4_9GLOM</name>
<feature type="domain" description="Tc1-like transposase DDE" evidence="1">
    <location>
        <begin position="184"/>
        <end position="320"/>
    </location>
</feature>
<proteinExistence type="predicted"/>
<dbReference type="Pfam" id="PF13358">
    <property type="entry name" value="DDE_3"/>
    <property type="match status" value="1"/>
</dbReference>